<evidence type="ECO:0000313" key="2">
    <source>
        <dbReference type="Proteomes" id="UP000199648"/>
    </source>
</evidence>
<dbReference type="EMBL" id="FMWD01000010">
    <property type="protein sequence ID" value="SCZ65695.1"/>
    <property type="molecule type" value="Genomic_DNA"/>
</dbReference>
<evidence type="ECO:0000313" key="1">
    <source>
        <dbReference type="EMBL" id="SCZ65695.1"/>
    </source>
</evidence>
<protein>
    <submittedName>
        <fullName evidence="1">Uncharacterized protein</fullName>
    </submittedName>
</protein>
<sequence length="128" mass="14834">MHASVRGRLMAIGLWLTGIVPAAALELVEIDRPPVGVSRIQLIERDQGYELRAQWFHHHPVYDNARLPVRIDLFDAGGAVLERHRAIFSPRRILRHSPNRHQLTFRLPLQSERSEIARIRIYYTSAKQ</sequence>
<organism evidence="1 2">
    <name type="scientific">Thiohalomonas denitrificans</name>
    <dbReference type="NCBI Taxonomy" id="415747"/>
    <lineage>
        <taxon>Bacteria</taxon>
        <taxon>Pseudomonadati</taxon>
        <taxon>Pseudomonadota</taxon>
        <taxon>Gammaproteobacteria</taxon>
        <taxon>Thiohalomonadales</taxon>
        <taxon>Thiohalomonadaceae</taxon>
        <taxon>Thiohalomonas</taxon>
    </lineage>
</organism>
<proteinExistence type="predicted"/>
<name>A0A1G5QV38_9GAMM</name>
<dbReference type="RefSeq" id="WP_139181519.1">
    <property type="nucleotide sequence ID" value="NZ_FMWD01000010.1"/>
</dbReference>
<gene>
    <name evidence="1" type="ORF">SAMN03097708_02868</name>
</gene>
<dbReference type="Proteomes" id="UP000199648">
    <property type="component" value="Unassembled WGS sequence"/>
</dbReference>
<dbReference type="AlphaFoldDB" id="A0A1G5QV38"/>
<reference evidence="1 2" key="1">
    <citation type="submission" date="2016-10" db="EMBL/GenBank/DDBJ databases">
        <authorList>
            <person name="de Groot N.N."/>
        </authorList>
    </citation>
    <scope>NUCLEOTIDE SEQUENCE [LARGE SCALE GENOMIC DNA]</scope>
    <source>
        <strain evidence="1 2">HLD2</strain>
    </source>
</reference>
<keyword evidence="2" id="KW-1185">Reference proteome</keyword>
<accession>A0A1G5QV38</accession>